<sequence>MLSIKHQIFYFPGAKECLKTICELKLNHGIVKLIEVQKDLKYFEWKDEYEDFFTYKEIIFALENRYY</sequence>
<evidence type="ECO:0000313" key="2">
    <source>
        <dbReference type="Proteomes" id="UP000265703"/>
    </source>
</evidence>
<proteinExistence type="predicted"/>
<dbReference type="AlphaFoldDB" id="A0A397SKW0"/>
<organism evidence="1 2">
    <name type="scientific">Glomus cerebriforme</name>
    <dbReference type="NCBI Taxonomy" id="658196"/>
    <lineage>
        <taxon>Eukaryota</taxon>
        <taxon>Fungi</taxon>
        <taxon>Fungi incertae sedis</taxon>
        <taxon>Mucoromycota</taxon>
        <taxon>Glomeromycotina</taxon>
        <taxon>Glomeromycetes</taxon>
        <taxon>Glomerales</taxon>
        <taxon>Glomeraceae</taxon>
        <taxon>Glomus</taxon>
    </lineage>
</organism>
<comment type="caution">
    <text evidence="1">The sequence shown here is derived from an EMBL/GenBank/DDBJ whole genome shotgun (WGS) entry which is preliminary data.</text>
</comment>
<gene>
    <name evidence="1" type="ORF">C1645_834131</name>
</gene>
<dbReference type="EMBL" id="QKYT01000589">
    <property type="protein sequence ID" value="RIA83214.1"/>
    <property type="molecule type" value="Genomic_DNA"/>
</dbReference>
<name>A0A397SKW0_9GLOM</name>
<keyword evidence="2" id="KW-1185">Reference proteome</keyword>
<accession>A0A397SKW0</accession>
<reference evidence="1 2" key="1">
    <citation type="submission" date="2018-06" db="EMBL/GenBank/DDBJ databases">
        <title>Comparative genomics reveals the genomic features of Rhizophagus irregularis, R. cerebriforme, R. diaphanum and Gigaspora rosea, and their symbiotic lifestyle signature.</title>
        <authorList>
            <person name="Morin E."/>
            <person name="San Clemente H."/>
            <person name="Chen E.C.H."/>
            <person name="De La Providencia I."/>
            <person name="Hainaut M."/>
            <person name="Kuo A."/>
            <person name="Kohler A."/>
            <person name="Murat C."/>
            <person name="Tang N."/>
            <person name="Roy S."/>
            <person name="Loubradou J."/>
            <person name="Henrissat B."/>
            <person name="Grigoriev I.V."/>
            <person name="Corradi N."/>
            <person name="Roux C."/>
            <person name="Martin F.M."/>
        </authorList>
    </citation>
    <scope>NUCLEOTIDE SEQUENCE [LARGE SCALE GENOMIC DNA]</scope>
    <source>
        <strain evidence="1 2">DAOM 227022</strain>
    </source>
</reference>
<dbReference type="Proteomes" id="UP000265703">
    <property type="component" value="Unassembled WGS sequence"/>
</dbReference>
<evidence type="ECO:0000313" key="1">
    <source>
        <dbReference type="EMBL" id="RIA83214.1"/>
    </source>
</evidence>
<protein>
    <submittedName>
        <fullName evidence="1">Uncharacterized protein</fullName>
    </submittedName>
</protein>